<organism evidence="1">
    <name type="scientific">Cladocopium goreaui</name>
    <dbReference type="NCBI Taxonomy" id="2562237"/>
    <lineage>
        <taxon>Eukaryota</taxon>
        <taxon>Sar</taxon>
        <taxon>Alveolata</taxon>
        <taxon>Dinophyceae</taxon>
        <taxon>Suessiales</taxon>
        <taxon>Symbiodiniaceae</taxon>
        <taxon>Cladocopium</taxon>
    </lineage>
</organism>
<gene>
    <name evidence="1" type="ORF">C1SCF055_LOCUS11557</name>
</gene>
<sequence length="454" mass="51593">MRVATGMASSTKIRKALADLDLSVDGNTRMTLTMENSIRADAWALSRLKEYQSGKLILWSWVTRGYVTMEQVAEWYFDSDVDAATTALSSTRGEMRKLCDVDEIPHVDTSEELADFKRAESTKFGGEKFCTWAIQDLEHQELPPIHLPAWFRNPIDKAVIRWQTESRAWEKQREDRLLQGKCNFPPKKQKAFEEWSKTQARSIVLDKKRQAQVVNVANKSIASLKKHCVLIVLHMSREAEELRIKSGSGKLWKLQLLECSAQPDEAVPEEIDDFQEGLQYNDHCAEDHGDEIALEDAIADGMHVHDGVMSEHDGDAPFHEDIDKWLLICDTESEGEPEPLPEQKLFGKACVRVRAVESQPEFQRLKDLGLAVRPEGCTLGIHPANRVWRSSSASSSHFSRSFDGSSGRNSWQALLRVVEMMLESYLDTNPKDKHVKAQLAQIKKLRAEEPEHKD</sequence>
<comment type="caution">
    <text evidence="1">The sequence shown here is derived from an EMBL/GenBank/DDBJ whole genome shotgun (WGS) entry which is preliminary data.</text>
</comment>
<dbReference type="EMBL" id="CAMXCT030000852">
    <property type="protein sequence ID" value="CAL4771312.1"/>
    <property type="molecule type" value="Genomic_DNA"/>
</dbReference>
<evidence type="ECO:0000313" key="2">
    <source>
        <dbReference type="EMBL" id="CAL1137375.1"/>
    </source>
</evidence>
<dbReference type="EMBL" id="CAMXCT020000852">
    <property type="protein sequence ID" value="CAL1137375.1"/>
    <property type="molecule type" value="Genomic_DNA"/>
</dbReference>
<protein>
    <submittedName>
        <fullName evidence="1">Uncharacterized protein</fullName>
    </submittedName>
</protein>
<keyword evidence="3" id="KW-1185">Reference proteome</keyword>
<reference evidence="2" key="2">
    <citation type="submission" date="2024-04" db="EMBL/GenBank/DDBJ databases">
        <authorList>
            <person name="Chen Y."/>
            <person name="Shah S."/>
            <person name="Dougan E. K."/>
            <person name="Thang M."/>
            <person name="Chan C."/>
        </authorList>
    </citation>
    <scope>NUCLEOTIDE SEQUENCE [LARGE SCALE GENOMIC DNA]</scope>
</reference>
<name>A0A9P1C2P3_9DINO</name>
<accession>A0A9P1C2P3</accession>
<dbReference type="EMBL" id="CAMXCT010000852">
    <property type="protein sequence ID" value="CAI3984000.1"/>
    <property type="molecule type" value="Genomic_DNA"/>
</dbReference>
<proteinExistence type="predicted"/>
<dbReference type="Proteomes" id="UP001152797">
    <property type="component" value="Unassembled WGS sequence"/>
</dbReference>
<reference evidence="1" key="1">
    <citation type="submission" date="2022-10" db="EMBL/GenBank/DDBJ databases">
        <authorList>
            <person name="Chen Y."/>
            <person name="Dougan E. K."/>
            <person name="Chan C."/>
            <person name="Rhodes N."/>
            <person name="Thang M."/>
        </authorList>
    </citation>
    <scope>NUCLEOTIDE SEQUENCE</scope>
</reference>
<dbReference type="AlphaFoldDB" id="A0A9P1C2P3"/>
<evidence type="ECO:0000313" key="1">
    <source>
        <dbReference type="EMBL" id="CAI3984000.1"/>
    </source>
</evidence>
<evidence type="ECO:0000313" key="3">
    <source>
        <dbReference type="Proteomes" id="UP001152797"/>
    </source>
</evidence>